<feature type="binding site" evidence="8">
    <location>
        <position position="530"/>
    </location>
    <ligand>
        <name>ATP</name>
        <dbReference type="ChEBI" id="CHEBI:30616"/>
    </ligand>
</feature>
<comment type="function">
    <text evidence="8">Part of the phosphoribosylformylglycinamidine synthase complex involved in the purines biosynthetic pathway. Catalyzes the ATP-dependent conversion of formylglycinamide ribonucleotide (FGAR) and glutamine to yield formylglycinamidine ribonucleotide (FGAM) and glutamate. The FGAM synthase complex is composed of three subunits. PurQ produces an ammonia molecule by converting glutamine to glutamate. PurL transfers the ammonia molecule to FGAR to form FGAM in an ATP-dependent manner. PurS interacts with PurQ and PurL and is thought to assist in the transfer of the ammonia molecule from PurQ to PurL.</text>
</comment>
<evidence type="ECO:0000259" key="10">
    <source>
        <dbReference type="Pfam" id="PF02769"/>
    </source>
</evidence>
<dbReference type="Gene3D" id="3.90.650.10">
    <property type="entry name" value="PurM-like C-terminal domain"/>
    <property type="match status" value="2"/>
</dbReference>
<name>A0A926P1Z9_9HYPH</name>
<dbReference type="PIRSF" id="PIRSF001587">
    <property type="entry name" value="FGAM_synthase_II"/>
    <property type="match status" value="1"/>
</dbReference>
<dbReference type="Proteomes" id="UP000598467">
    <property type="component" value="Unassembled WGS sequence"/>
</dbReference>
<keyword evidence="6 8" id="KW-0067">ATP-binding</keyword>
<keyword evidence="5 8" id="KW-0658">Purine biosynthesis</keyword>
<dbReference type="Pfam" id="PF02769">
    <property type="entry name" value="AIRS_C"/>
    <property type="match status" value="2"/>
</dbReference>
<feature type="binding site" evidence="8">
    <location>
        <begin position="312"/>
        <end position="314"/>
    </location>
    <ligand>
        <name>substrate</name>
    </ligand>
</feature>
<protein>
    <recommendedName>
        <fullName evidence="8">Phosphoribosylformylglycinamidine synthase subunit PurL</fullName>
        <shortName evidence="8">FGAM synthase</shortName>
        <ecNumber evidence="8">6.3.5.3</ecNumber>
    </recommendedName>
    <alternativeName>
        <fullName evidence="8">Formylglycinamide ribonucleotide amidotransferase subunit II</fullName>
        <shortName evidence="8">FGAR amidotransferase II</shortName>
        <shortName evidence="8">FGAR-AT II</shortName>
    </alternativeName>
    <alternativeName>
        <fullName evidence="8">Glutamine amidotransferase PurL</fullName>
    </alternativeName>
    <alternativeName>
        <fullName evidence="8">Phosphoribosylformylglycinamidine synthase subunit II</fullName>
    </alternativeName>
</protein>
<feature type="binding site" evidence="8">
    <location>
        <position position="117"/>
    </location>
    <ligand>
        <name>Mg(2+)</name>
        <dbReference type="ChEBI" id="CHEBI:18420"/>
        <label>2</label>
    </ligand>
</feature>
<sequence length="732" mass="77456">MIPNDIKITPELVESHGLKPDEYERILQLIGREPTFTELGIFSAMWNEHCSYKSSKKWLKTLPTTGPRVLVGPGENAGVVDIGDGQAVVFKMESHNHPSYIEPYQGAATGVGGILRDVFTMGARPVAAMNALRFGAPDHPRTRHLVSGVVSGVGGYGNSFGVPTVGGEVEFHARYNGNCLVNAFAAGLARSDAIFLAKAEGVGLPVVYLGAKTGRDGVGGATMASAEFDDTIEEKRPTVQVGDPFTEKCLLEACLELMGTGAVIAIQDMGAAGLTCSAVEMGASGDLGIELDLDKVPVREEQMSPYEMMLSESQERMLMVLRPEKEAEAEAIFRKWGLDFAIVGQTTDTLRFIVKHQGDVVADLPIKELGDEAPEYDRPWVEWQKRPVLAASDIAEPASYEDALLKLVGGANGSSRRWVYEQYDTLIQGNSMATPGGDAGVIRVDGTRKGLAFTVDVTPRYCEADPFEGGKQAVAEVWRNLTAVGSEPLAATDNLNFGNPEKPEIMGQFVGCIKGIGEACRELNFPIVSGNVSLYNETHGEAILPTPAIGGVGLLPDVSVRAGAAFANEGDAIVVIGGKGTHLGASQYLADVLGREDGAPPPVDLAAEKRHGDLVRQLIGGGRVTGVHDVSSGGLGVALAEMAMARGIGATVKLDGPAHAALFGEDQGRYVVTVAADRLDALLKDAADQAIAADHIGTTGGRDLTVEGTLTISIAKLKEAHENWFPNYMAAP</sequence>
<keyword evidence="7 8" id="KW-0460">Magnesium</keyword>
<proteinExistence type="inferred from homology"/>
<dbReference type="AlphaFoldDB" id="A0A926P1Z9"/>
<feature type="binding site" evidence="8">
    <location>
        <position position="52"/>
    </location>
    <ligand>
        <name>ATP</name>
        <dbReference type="ChEBI" id="CHEBI:30616"/>
    </ligand>
</feature>
<evidence type="ECO:0000256" key="2">
    <source>
        <dbReference type="ARBA" id="ARBA00022598"/>
    </source>
</evidence>
<dbReference type="EC" id="6.3.5.3" evidence="8"/>
<dbReference type="RefSeq" id="WP_190292766.1">
    <property type="nucleotide sequence ID" value="NZ_JABFCZ010000019.1"/>
</dbReference>
<comment type="catalytic activity">
    <reaction evidence="8">
        <text>N(2)-formyl-N(1)-(5-phospho-beta-D-ribosyl)glycinamide + L-glutamine + ATP + H2O = 2-formamido-N(1)-(5-O-phospho-beta-D-ribosyl)acetamidine + L-glutamate + ADP + phosphate + H(+)</text>
        <dbReference type="Rhea" id="RHEA:17129"/>
        <dbReference type="ChEBI" id="CHEBI:15377"/>
        <dbReference type="ChEBI" id="CHEBI:15378"/>
        <dbReference type="ChEBI" id="CHEBI:29985"/>
        <dbReference type="ChEBI" id="CHEBI:30616"/>
        <dbReference type="ChEBI" id="CHEBI:43474"/>
        <dbReference type="ChEBI" id="CHEBI:58359"/>
        <dbReference type="ChEBI" id="CHEBI:147286"/>
        <dbReference type="ChEBI" id="CHEBI:147287"/>
        <dbReference type="ChEBI" id="CHEBI:456216"/>
        <dbReference type="EC" id="6.3.5.3"/>
    </reaction>
</comment>
<evidence type="ECO:0000256" key="8">
    <source>
        <dbReference type="HAMAP-Rule" id="MF_00420"/>
    </source>
</evidence>
<dbReference type="NCBIfam" id="TIGR01736">
    <property type="entry name" value="FGAM_synth_II"/>
    <property type="match status" value="1"/>
</dbReference>
<evidence type="ECO:0000256" key="3">
    <source>
        <dbReference type="ARBA" id="ARBA00022723"/>
    </source>
</evidence>
<dbReference type="GO" id="GO:0006189">
    <property type="term" value="P:'de novo' IMP biosynthetic process"/>
    <property type="evidence" value="ECO:0007669"/>
    <property type="project" value="UniProtKB-UniRule"/>
</dbReference>
<dbReference type="GO" id="GO:0004642">
    <property type="term" value="F:phosphoribosylformylglycinamidine synthase activity"/>
    <property type="evidence" value="ECO:0007669"/>
    <property type="project" value="UniProtKB-UniRule"/>
</dbReference>
<dbReference type="InterPro" id="IPR041609">
    <property type="entry name" value="PurL_linker"/>
</dbReference>
<evidence type="ECO:0000256" key="6">
    <source>
        <dbReference type="ARBA" id="ARBA00022840"/>
    </source>
</evidence>
<dbReference type="GO" id="GO:0005737">
    <property type="term" value="C:cytoplasm"/>
    <property type="evidence" value="ECO:0007669"/>
    <property type="project" value="UniProtKB-SubCell"/>
</dbReference>
<comment type="caution">
    <text evidence="12">The sequence shown here is derived from an EMBL/GenBank/DDBJ whole genome shotgun (WGS) entry which is preliminary data.</text>
</comment>
<feature type="domain" description="PurM-like N-terminal" evidence="9">
    <location>
        <begin position="436"/>
        <end position="554"/>
    </location>
</feature>
<dbReference type="GO" id="GO:0005524">
    <property type="term" value="F:ATP binding"/>
    <property type="evidence" value="ECO:0007669"/>
    <property type="project" value="UniProtKB-UniRule"/>
</dbReference>
<feature type="binding site" evidence="8">
    <location>
        <position position="116"/>
    </location>
    <ligand>
        <name>substrate</name>
    </ligand>
</feature>
<dbReference type="HAMAP" id="MF_00420">
    <property type="entry name" value="PurL_2"/>
    <property type="match status" value="1"/>
</dbReference>
<reference evidence="12" key="1">
    <citation type="submission" date="2020-05" db="EMBL/GenBank/DDBJ databases">
        <title>Identification of trans-AT polyketide cluster in two marine bacteria, producers of a novel glutaramide-containing polyketide sesbanimide D and analogs.</title>
        <authorList>
            <person name="Kacar D."/>
            <person name="Rodriguez P."/>
            <person name="Canedo L."/>
            <person name="Gonzalez E."/>
            <person name="Galan B."/>
            <person name="De La Calle F."/>
            <person name="Garcia J.L."/>
        </authorList>
    </citation>
    <scope>NUCLEOTIDE SEQUENCE</scope>
    <source>
        <strain evidence="12">PHM038</strain>
    </source>
</reference>
<dbReference type="CDD" id="cd02204">
    <property type="entry name" value="PurL_repeat2"/>
    <property type="match status" value="1"/>
</dbReference>
<gene>
    <name evidence="8 12" type="primary">purL</name>
    <name evidence="12" type="ORF">HK439_17310</name>
</gene>
<accession>A0A926P1Z9</accession>
<feature type="binding site" evidence="8">
    <location>
        <position position="268"/>
    </location>
    <ligand>
        <name>Mg(2+)</name>
        <dbReference type="ChEBI" id="CHEBI:18420"/>
        <label>2</label>
    </ligand>
</feature>
<evidence type="ECO:0000313" key="12">
    <source>
        <dbReference type="EMBL" id="MBD1548028.1"/>
    </source>
</evidence>
<evidence type="ECO:0000256" key="1">
    <source>
        <dbReference type="ARBA" id="ARBA00022490"/>
    </source>
</evidence>
<keyword evidence="4 8" id="KW-0547">Nucleotide-binding</keyword>
<feature type="domain" description="PurM-like C-terminal" evidence="10">
    <location>
        <begin position="202"/>
        <end position="354"/>
    </location>
</feature>
<evidence type="ECO:0000256" key="5">
    <source>
        <dbReference type="ARBA" id="ARBA00022755"/>
    </source>
</evidence>
<dbReference type="EMBL" id="JABFCZ010000019">
    <property type="protein sequence ID" value="MBD1548028.1"/>
    <property type="molecule type" value="Genomic_DNA"/>
</dbReference>
<evidence type="ECO:0000256" key="4">
    <source>
        <dbReference type="ARBA" id="ARBA00022741"/>
    </source>
</evidence>
<dbReference type="CDD" id="cd02203">
    <property type="entry name" value="PurL_repeat1"/>
    <property type="match status" value="1"/>
</dbReference>
<keyword evidence="2 8" id="KW-0436">Ligase</keyword>
<feature type="binding site" evidence="8">
    <location>
        <position position="493"/>
    </location>
    <ligand>
        <name>ATP</name>
        <dbReference type="ChEBI" id="CHEBI:30616"/>
    </ligand>
</feature>
<feature type="active site" description="Proton acceptor" evidence="8">
    <location>
        <position position="95"/>
    </location>
</feature>
<keyword evidence="1 8" id="KW-0963">Cytoplasm</keyword>
<keyword evidence="3 8" id="KW-0479">Metal-binding</keyword>
<feature type="binding site" evidence="8">
    <location>
        <position position="533"/>
    </location>
    <ligand>
        <name>substrate</name>
    </ligand>
</feature>
<comment type="pathway">
    <text evidence="8">Purine metabolism; IMP biosynthesis via de novo pathway; 5-amino-1-(5-phospho-D-ribosyl)imidazole from N(2)-formyl-N(1)-(5-phospho-D-ribosyl)glycinamide: step 1/2.</text>
</comment>
<evidence type="ECO:0000256" key="7">
    <source>
        <dbReference type="ARBA" id="ARBA00022842"/>
    </source>
</evidence>
<feature type="binding site" evidence="8">
    <location>
        <position position="93"/>
    </location>
    <ligand>
        <name>Mg(2+)</name>
        <dbReference type="ChEBI" id="CHEBI:18420"/>
        <label>1</label>
    </ligand>
</feature>
<dbReference type="Pfam" id="PF00586">
    <property type="entry name" value="AIRS"/>
    <property type="match status" value="2"/>
</dbReference>
<dbReference type="NCBIfam" id="NF002290">
    <property type="entry name" value="PRK01213.1"/>
    <property type="match status" value="1"/>
</dbReference>
<feature type="binding site" evidence="8">
    <location>
        <position position="531"/>
    </location>
    <ligand>
        <name>Mg(2+)</name>
        <dbReference type="ChEBI" id="CHEBI:18420"/>
        <label>1</label>
    </ligand>
</feature>
<comment type="subunit">
    <text evidence="8">Monomer. Part of the FGAM synthase complex composed of 1 PurL, 1 PurQ and 2 PurS subunits.</text>
</comment>
<dbReference type="PANTHER" id="PTHR43555:SF1">
    <property type="entry name" value="PHOSPHORIBOSYLFORMYLGLYCINAMIDINE SYNTHASE SUBUNIT PURL"/>
    <property type="match status" value="1"/>
</dbReference>
<dbReference type="Gene3D" id="3.30.1330.10">
    <property type="entry name" value="PurM-like, N-terminal domain"/>
    <property type="match status" value="2"/>
</dbReference>
<evidence type="ECO:0000313" key="13">
    <source>
        <dbReference type="Proteomes" id="UP000598467"/>
    </source>
</evidence>
<comment type="caution">
    <text evidence="8">Lacks conserved residue(s) required for the propagation of feature annotation.</text>
</comment>
<dbReference type="InterPro" id="IPR010918">
    <property type="entry name" value="PurM-like_C_dom"/>
</dbReference>
<feature type="binding site" evidence="8">
    <location>
        <begin position="94"/>
        <end position="97"/>
    </location>
    <ligand>
        <name>substrate</name>
    </ligand>
</feature>
<dbReference type="InterPro" id="IPR036676">
    <property type="entry name" value="PurM-like_C_sf"/>
</dbReference>
<comment type="similarity">
    <text evidence="8">Belongs to the FGAMS family.</text>
</comment>
<evidence type="ECO:0000259" key="9">
    <source>
        <dbReference type="Pfam" id="PF00586"/>
    </source>
</evidence>
<dbReference type="SUPFAM" id="SSF55326">
    <property type="entry name" value="PurM N-terminal domain-like"/>
    <property type="match status" value="2"/>
</dbReference>
<feature type="domain" description="PurM-like N-terminal" evidence="9">
    <location>
        <begin position="74"/>
        <end position="188"/>
    </location>
</feature>
<dbReference type="InterPro" id="IPR036921">
    <property type="entry name" value="PurM-like_N_sf"/>
</dbReference>
<dbReference type="GO" id="GO:0000287">
    <property type="term" value="F:magnesium ion binding"/>
    <property type="evidence" value="ECO:0007669"/>
    <property type="project" value="UniProtKB-UniRule"/>
</dbReference>
<dbReference type="InterPro" id="IPR016188">
    <property type="entry name" value="PurM-like_N"/>
</dbReference>
<dbReference type="PANTHER" id="PTHR43555">
    <property type="entry name" value="PHOSPHORIBOSYLFORMYLGLYCINAMIDINE SYNTHASE SUBUNIT PURL"/>
    <property type="match status" value="1"/>
</dbReference>
<feature type="binding site" evidence="8">
    <location>
        <position position="240"/>
    </location>
    <ligand>
        <name>substrate</name>
    </ligand>
</feature>
<feature type="domain" description="Phosphoribosylformylglycinamidine synthase linker" evidence="11">
    <location>
        <begin position="15"/>
        <end position="53"/>
    </location>
</feature>
<comment type="subcellular location">
    <subcellularLocation>
        <location evidence="8">Cytoplasm</location>
    </subcellularLocation>
</comment>
<feature type="domain" description="PurM-like C-terminal" evidence="10">
    <location>
        <begin position="569"/>
        <end position="703"/>
    </location>
</feature>
<evidence type="ECO:0000259" key="11">
    <source>
        <dbReference type="Pfam" id="PF18072"/>
    </source>
</evidence>
<feature type="active site" evidence="8">
    <location>
        <position position="49"/>
    </location>
</feature>
<dbReference type="SUPFAM" id="SSF56042">
    <property type="entry name" value="PurM C-terminal domain-like"/>
    <property type="match status" value="2"/>
</dbReference>
<dbReference type="FunFam" id="3.30.1330.10:FF:000004">
    <property type="entry name" value="Phosphoribosylformylglycinamidine synthase subunit PurL"/>
    <property type="match status" value="1"/>
</dbReference>
<feature type="binding site" evidence="8">
    <location>
        <position position="91"/>
    </location>
    <ligand>
        <name>ATP</name>
        <dbReference type="ChEBI" id="CHEBI:30616"/>
    </ligand>
</feature>
<dbReference type="Pfam" id="PF18072">
    <property type="entry name" value="FGAR-AT_linker"/>
    <property type="match status" value="1"/>
</dbReference>
<organism evidence="12 13">
    <name type="scientific">Roseibium aggregatum</name>
    <dbReference type="NCBI Taxonomy" id="187304"/>
    <lineage>
        <taxon>Bacteria</taxon>
        <taxon>Pseudomonadati</taxon>
        <taxon>Pseudomonadota</taxon>
        <taxon>Alphaproteobacteria</taxon>
        <taxon>Hyphomicrobiales</taxon>
        <taxon>Stappiaceae</taxon>
        <taxon>Roseibium</taxon>
    </lineage>
</organism>
<dbReference type="InterPro" id="IPR010074">
    <property type="entry name" value="PRibForGlyAmidine_synth_PurL"/>
</dbReference>